<dbReference type="Proteomes" id="UP000507222">
    <property type="component" value="Unassembled WGS sequence"/>
</dbReference>
<dbReference type="AlphaFoldDB" id="A0A6J5VQ92"/>
<reference evidence="1 2" key="1">
    <citation type="submission" date="2020-05" db="EMBL/GenBank/DDBJ databases">
        <authorList>
            <person name="Campoy J."/>
            <person name="Schneeberger K."/>
            <person name="Spophaly S."/>
        </authorList>
    </citation>
    <scope>NUCLEOTIDE SEQUENCE [LARGE SCALE GENOMIC DNA]</scope>
    <source>
        <strain evidence="1">PruArmRojPasFocal</strain>
    </source>
</reference>
<sequence length="76" mass="8332">MRPGFEELLRSGLLGARSFDGRLGLELNGICGRIPLQGYDRIKWAAWYGAGQPVAASSLNGAGNLRQDWRSARPRC</sequence>
<gene>
    <name evidence="1" type="ORF">CURHAP_LOCUS49826</name>
</gene>
<organism evidence="1 2">
    <name type="scientific">Prunus armeniaca</name>
    <name type="common">Apricot</name>
    <name type="synonym">Armeniaca vulgaris</name>
    <dbReference type="NCBI Taxonomy" id="36596"/>
    <lineage>
        <taxon>Eukaryota</taxon>
        <taxon>Viridiplantae</taxon>
        <taxon>Streptophyta</taxon>
        <taxon>Embryophyta</taxon>
        <taxon>Tracheophyta</taxon>
        <taxon>Spermatophyta</taxon>
        <taxon>Magnoliopsida</taxon>
        <taxon>eudicotyledons</taxon>
        <taxon>Gunneridae</taxon>
        <taxon>Pentapetalae</taxon>
        <taxon>rosids</taxon>
        <taxon>fabids</taxon>
        <taxon>Rosales</taxon>
        <taxon>Rosaceae</taxon>
        <taxon>Amygdaloideae</taxon>
        <taxon>Amygdaleae</taxon>
        <taxon>Prunus</taxon>
    </lineage>
</organism>
<evidence type="ECO:0000313" key="2">
    <source>
        <dbReference type="Proteomes" id="UP000507222"/>
    </source>
</evidence>
<dbReference type="EMBL" id="CAEKDK010000008">
    <property type="protein sequence ID" value="CAB4290014.1"/>
    <property type="molecule type" value="Genomic_DNA"/>
</dbReference>
<protein>
    <submittedName>
        <fullName evidence="1">Uncharacterized protein</fullName>
    </submittedName>
</protein>
<accession>A0A6J5VQ92</accession>
<proteinExistence type="predicted"/>
<evidence type="ECO:0000313" key="1">
    <source>
        <dbReference type="EMBL" id="CAB4290014.1"/>
    </source>
</evidence>
<name>A0A6J5VQ92_PRUAR</name>